<feature type="region of interest" description="Disordered" evidence="1">
    <location>
        <begin position="9"/>
        <end position="33"/>
    </location>
</feature>
<protein>
    <submittedName>
        <fullName evidence="2">Uncharacterized protein</fullName>
    </submittedName>
</protein>
<sequence>MVGGEVKIATVENENSDNMATLPVSRGNDSEKNAAIKEMEIKGVQPKPDKRKRLMLAINNLNSKLIFIVDARQMKGNSS</sequence>
<reference evidence="2 3" key="1">
    <citation type="journal article" date="2021" name="BMC Biol.">
        <title>Horizontally acquired antibacterial genes associated with adaptive radiation of ladybird beetles.</title>
        <authorList>
            <person name="Li H.S."/>
            <person name="Tang X.F."/>
            <person name="Huang Y.H."/>
            <person name="Xu Z.Y."/>
            <person name="Chen M.L."/>
            <person name="Du X.Y."/>
            <person name="Qiu B.Y."/>
            <person name="Chen P.T."/>
            <person name="Zhang W."/>
            <person name="Slipinski A."/>
            <person name="Escalona H.E."/>
            <person name="Waterhouse R.M."/>
            <person name="Zwick A."/>
            <person name="Pang H."/>
        </authorList>
    </citation>
    <scope>NUCLEOTIDE SEQUENCE [LARGE SCALE GENOMIC DNA]</scope>
    <source>
        <strain evidence="2">SYSU2018</strain>
    </source>
</reference>
<dbReference type="AlphaFoldDB" id="A0ABD2MGI6"/>
<proteinExistence type="predicted"/>
<dbReference type="EMBL" id="JABFTP020000001">
    <property type="protein sequence ID" value="KAL3265302.1"/>
    <property type="molecule type" value="Genomic_DNA"/>
</dbReference>
<organism evidence="2 3">
    <name type="scientific">Cryptolaemus montrouzieri</name>
    <dbReference type="NCBI Taxonomy" id="559131"/>
    <lineage>
        <taxon>Eukaryota</taxon>
        <taxon>Metazoa</taxon>
        <taxon>Ecdysozoa</taxon>
        <taxon>Arthropoda</taxon>
        <taxon>Hexapoda</taxon>
        <taxon>Insecta</taxon>
        <taxon>Pterygota</taxon>
        <taxon>Neoptera</taxon>
        <taxon>Endopterygota</taxon>
        <taxon>Coleoptera</taxon>
        <taxon>Polyphaga</taxon>
        <taxon>Cucujiformia</taxon>
        <taxon>Coccinelloidea</taxon>
        <taxon>Coccinellidae</taxon>
        <taxon>Scymninae</taxon>
        <taxon>Scymnini</taxon>
        <taxon>Cryptolaemus</taxon>
    </lineage>
</organism>
<evidence type="ECO:0000256" key="1">
    <source>
        <dbReference type="SAM" id="MobiDB-lite"/>
    </source>
</evidence>
<evidence type="ECO:0000313" key="3">
    <source>
        <dbReference type="Proteomes" id="UP001516400"/>
    </source>
</evidence>
<name>A0ABD2MGI6_9CUCU</name>
<gene>
    <name evidence="2" type="ORF">HHI36_009512</name>
</gene>
<evidence type="ECO:0000313" key="2">
    <source>
        <dbReference type="EMBL" id="KAL3265302.1"/>
    </source>
</evidence>
<comment type="caution">
    <text evidence="2">The sequence shown here is derived from an EMBL/GenBank/DDBJ whole genome shotgun (WGS) entry which is preliminary data.</text>
</comment>
<keyword evidence="3" id="KW-1185">Reference proteome</keyword>
<dbReference type="Proteomes" id="UP001516400">
    <property type="component" value="Unassembled WGS sequence"/>
</dbReference>
<accession>A0ABD2MGI6</accession>